<evidence type="ECO:0000256" key="7">
    <source>
        <dbReference type="ARBA" id="ARBA00038093"/>
    </source>
</evidence>
<dbReference type="InterPro" id="IPR050556">
    <property type="entry name" value="Type_II_TA_system_RNase"/>
</dbReference>
<dbReference type="GO" id="GO:0000287">
    <property type="term" value="F:magnesium ion binding"/>
    <property type="evidence" value="ECO:0007669"/>
    <property type="project" value="UniProtKB-UniRule"/>
</dbReference>
<dbReference type="HAMAP" id="MF_00265">
    <property type="entry name" value="VapC_Nob1"/>
    <property type="match status" value="1"/>
</dbReference>
<dbReference type="GO" id="GO:0004540">
    <property type="term" value="F:RNA nuclease activity"/>
    <property type="evidence" value="ECO:0007669"/>
    <property type="project" value="InterPro"/>
</dbReference>
<dbReference type="PANTHER" id="PTHR33653:SF1">
    <property type="entry name" value="RIBONUCLEASE VAPC2"/>
    <property type="match status" value="1"/>
</dbReference>
<dbReference type="Proteomes" id="UP000600026">
    <property type="component" value="Unassembled WGS sequence"/>
</dbReference>
<keyword evidence="2 8" id="KW-1277">Toxin-antitoxin system</keyword>
<evidence type="ECO:0000313" key="10">
    <source>
        <dbReference type="EMBL" id="GHI87649.1"/>
    </source>
</evidence>
<keyword evidence="4 8" id="KW-0479">Metal-binding</keyword>
<comment type="caution">
    <text evidence="10">The sequence shown here is derived from an EMBL/GenBank/DDBJ whole genome shotgun (WGS) entry which is preliminary data.</text>
</comment>
<dbReference type="InterPro" id="IPR029060">
    <property type="entry name" value="PIN-like_dom_sf"/>
</dbReference>
<dbReference type="EMBL" id="BNEE01000006">
    <property type="protein sequence ID" value="GHI87649.1"/>
    <property type="molecule type" value="Genomic_DNA"/>
</dbReference>
<dbReference type="GO" id="GO:0090729">
    <property type="term" value="F:toxin activity"/>
    <property type="evidence" value="ECO:0007669"/>
    <property type="project" value="UniProtKB-KW"/>
</dbReference>
<dbReference type="InterPro" id="IPR002716">
    <property type="entry name" value="PIN_dom"/>
</dbReference>
<feature type="binding site" evidence="8">
    <location>
        <position position="96"/>
    </location>
    <ligand>
        <name>Mg(2+)</name>
        <dbReference type="ChEBI" id="CHEBI:18420"/>
    </ligand>
</feature>
<dbReference type="Gene3D" id="3.40.50.1010">
    <property type="entry name" value="5'-nuclease"/>
    <property type="match status" value="1"/>
</dbReference>
<dbReference type="CDD" id="cd18755">
    <property type="entry name" value="PIN_MtVapC3_VapC21-like"/>
    <property type="match status" value="1"/>
</dbReference>
<evidence type="ECO:0000256" key="8">
    <source>
        <dbReference type="HAMAP-Rule" id="MF_00265"/>
    </source>
</evidence>
<keyword evidence="6 8" id="KW-0460">Magnesium</keyword>
<dbReference type="GO" id="GO:0016787">
    <property type="term" value="F:hydrolase activity"/>
    <property type="evidence" value="ECO:0007669"/>
    <property type="project" value="UniProtKB-KW"/>
</dbReference>
<keyword evidence="8" id="KW-0800">Toxin</keyword>
<keyword evidence="11" id="KW-1185">Reference proteome</keyword>
<comment type="similarity">
    <text evidence="7 8">Belongs to the PINc/VapC protein family.</text>
</comment>
<evidence type="ECO:0000256" key="4">
    <source>
        <dbReference type="ARBA" id="ARBA00022723"/>
    </source>
</evidence>
<evidence type="ECO:0000313" key="11">
    <source>
        <dbReference type="Proteomes" id="UP000600026"/>
    </source>
</evidence>
<evidence type="ECO:0000256" key="5">
    <source>
        <dbReference type="ARBA" id="ARBA00022801"/>
    </source>
</evidence>
<feature type="binding site" evidence="8">
    <location>
        <position position="8"/>
    </location>
    <ligand>
        <name>Mg(2+)</name>
        <dbReference type="ChEBI" id="CHEBI:18420"/>
    </ligand>
</feature>
<evidence type="ECO:0000256" key="2">
    <source>
        <dbReference type="ARBA" id="ARBA00022649"/>
    </source>
</evidence>
<organism evidence="10 11">
    <name type="scientific">Streptomyces xanthophaeus</name>
    <dbReference type="NCBI Taxonomy" id="67385"/>
    <lineage>
        <taxon>Bacteria</taxon>
        <taxon>Bacillati</taxon>
        <taxon>Actinomycetota</taxon>
        <taxon>Actinomycetes</taxon>
        <taxon>Kitasatosporales</taxon>
        <taxon>Streptomycetaceae</taxon>
        <taxon>Streptomyces</taxon>
    </lineage>
</organism>
<keyword evidence="5 8" id="KW-0378">Hydrolase</keyword>
<dbReference type="OrthoDB" id="5185254at2"/>
<comment type="cofactor">
    <cofactor evidence="1 8">
        <name>Mg(2+)</name>
        <dbReference type="ChEBI" id="CHEBI:18420"/>
    </cofactor>
</comment>
<protein>
    <recommendedName>
        <fullName evidence="8">Ribonuclease VapC</fullName>
        <shortName evidence="8">RNase VapC</shortName>
        <ecNumber evidence="8">3.1.-.-</ecNumber>
    </recommendedName>
    <alternativeName>
        <fullName evidence="8">Toxin VapC</fullName>
    </alternativeName>
</protein>
<dbReference type="PANTHER" id="PTHR33653">
    <property type="entry name" value="RIBONUCLEASE VAPC2"/>
    <property type="match status" value="1"/>
</dbReference>
<dbReference type="Pfam" id="PF01850">
    <property type="entry name" value="PIN"/>
    <property type="match status" value="1"/>
</dbReference>
<reference evidence="10" key="1">
    <citation type="submission" date="2020-09" db="EMBL/GenBank/DDBJ databases">
        <title>Whole genome shotgun sequence of Streptomyces xanthophaeus NBRC 12829.</title>
        <authorList>
            <person name="Komaki H."/>
            <person name="Tamura T."/>
        </authorList>
    </citation>
    <scope>NUCLEOTIDE SEQUENCE</scope>
    <source>
        <strain evidence="10">NBRC 12829</strain>
    </source>
</reference>
<gene>
    <name evidence="10" type="primary">vapC21</name>
    <name evidence="8" type="synonym">vapC</name>
    <name evidence="10" type="ORF">Sxan_50130</name>
</gene>
<dbReference type="AlphaFoldDB" id="A0A919LKL4"/>
<dbReference type="EC" id="3.1.-.-" evidence="8"/>
<dbReference type="RefSeq" id="WP_031144350.1">
    <property type="nucleotide sequence ID" value="NZ_BNEE01000006.1"/>
</dbReference>
<feature type="domain" description="PIN" evidence="9">
    <location>
        <begin position="5"/>
        <end position="121"/>
    </location>
</feature>
<evidence type="ECO:0000256" key="1">
    <source>
        <dbReference type="ARBA" id="ARBA00001946"/>
    </source>
</evidence>
<comment type="function">
    <text evidence="8">Toxic component of a toxin-antitoxin (TA) system. An RNase.</text>
</comment>
<accession>A0A919LKL4</accession>
<name>A0A919LKL4_9ACTN</name>
<dbReference type="SUPFAM" id="SSF88723">
    <property type="entry name" value="PIN domain-like"/>
    <property type="match status" value="1"/>
</dbReference>
<keyword evidence="3 8" id="KW-0540">Nuclease</keyword>
<sequence>MQDRYLIDKSALARWSKPPVKDALQPLHERYLLAVCQPTEYEMVHSARTTAEALRISTWLHAFDYLTCDDDTFARALETQRHALNAGFHRALSLPDLLIAATAELHRLTVLHYDGDFDMIASITGQPTQWVAPPGSADH</sequence>
<proteinExistence type="inferred from homology"/>
<evidence type="ECO:0000256" key="6">
    <source>
        <dbReference type="ARBA" id="ARBA00022842"/>
    </source>
</evidence>
<evidence type="ECO:0000256" key="3">
    <source>
        <dbReference type="ARBA" id="ARBA00022722"/>
    </source>
</evidence>
<evidence type="ECO:0000259" key="9">
    <source>
        <dbReference type="Pfam" id="PF01850"/>
    </source>
</evidence>
<dbReference type="InterPro" id="IPR022907">
    <property type="entry name" value="VapC_family"/>
</dbReference>